<comment type="caution">
    <text evidence="3">The sequence shown here is derived from an EMBL/GenBank/DDBJ whole genome shotgun (WGS) entry which is preliminary data.</text>
</comment>
<accession>A0ABQ9GL37</accession>
<organism evidence="3 4">
    <name type="scientific">Dryococelus australis</name>
    <dbReference type="NCBI Taxonomy" id="614101"/>
    <lineage>
        <taxon>Eukaryota</taxon>
        <taxon>Metazoa</taxon>
        <taxon>Ecdysozoa</taxon>
        <taxon>Arthropoda</taxon>
        <taxon>Hexapoda</taxon>
        <taxon>Insecta</taxon>
        <taxon>Pterygota</taxon>
        <taxon>Neoptera</taxon>
        <taxon>Polyneoptera</taxon>
        <taxon>Phasmatodea</taxon>
        <taxon>Verophasmatodea</taxon>
        <taxon>Anareolatae</taxon>
        <taxon>Phasmatidae</taxon>
        <taxon>Eurycanthinae</taxon>
        <taxon>Dryococelus</taxon>
    </lineage>
</organism>
<dbReference type="Proteomes" id="UP001159363">
    <property type="component" value="Chromosome 10"/>
</dbReference>
<keyword evidence="2" id="KW-0472">Membrane</keyword>
<keyword evidence="2" id="KW-0812">Transmembrane</keyword>
<sequence length="505" mass="54164">MAIFTWGLGPIARIGAAVAERLACSPPTKSSRVQSPAAYSRIFARGNPAGRGRWSAGFLGNLPFFPSFNSGIVPYSPQSLSSALKTLLLRAAQISSLTIARKPIVLEVQVVLAVGVVVVVLEVQVVLAVGVVVVVVEVQVVLAVGVVVVVLEVQVVIAVGVVVVVLEVQVVIAVGVVVVVPEVQVVIVVGVVVVVPEVQEENNAGDMKTLCWFLRGDLMLSHTDATCRLTRVVCRSSYKLLCFQKMVAPNSTVYDTKSSDEESETKPEECTHSRLQTRDGEYFPYLLSVTGIEKDQKVVERIQLPGGYALHRGSGKYQRSANTGIREQGELVEQSGQAYSSPITGILNNRYQQQVSTGNRKRFLRNTASKAPTHDGNVDCRFVDGPRTMPGAVLGRCCFPIGPLAGAELVRALHPADSLAHHSLGRWYRRSPLTATWVGRLNGPGHSSPGLEGFCVFGGRGPGGGGKLPAPRTVDCVSNHPAQQEEKRRHPSFQLGSLSVDTKLS</sequence>
<evidence type="ECO:0000256" key="1">
    <source>
        <dbReference type="SAM" id="MobiDB-lite"/>
    </source>
</evidence>
<reference evidence="3 4" key="1">
    <citation type="submission" date="2023-02" db="EMBL/GenBank/DDBJ databases">
        <title>LHISI_Scaffold_Assembly.</title>
        <authorList>
            <person name="Stuart O.P."/>
            <person name="Cleave R."/>
            <person name="Magrath M.J.L."/>
            <person name="Mikheyev A.S."/>
        </authorList>
    </citation>
    <scope>NUCLEOTIDE SEQUENCE [LARGE SCALE GENOMIC DNA]</scope>
    <source>
        <strain evidence="3">Daus_M_001</strain>
        <tissue evidence="3">Leg muscle</tissue>
    </source>
</reference>
<keyword evidence="4" id="KW-1185">Reference proteome</keyword>
<feature type="compositionally biased region" description="Basic and acidic residues" evidence="1">
    <location>
        <begin position="257"/>
        <end position="273"/>
    </location>
</feature>
<feature type="region of interest" description="Disordered" evidence="1">
    <location>
        <begin position="254"/>
        <end position="273"/>
    </location>
</feature>
<evidence type="ECO:0000313" key="3">
    <source>
        <dbReference type="EMBL" id="KAJ8872735.1"/>
    </source>
</evidence>
<dbReference type="EMBL" id="JARBHB010000011">
    <property type="protein sequence ID" value="KAJ8872735.1"/>
    <property type="molecule type" value="Genomic_DNA"/>
</dbReference>
<feature type="compositionally biased region" description="Polar residues" evidence="1">
    <location>
        <begin position="494"/>
        <end position="505"/>
    </location>
</feature>
<feature type="region of interest" description="Disordered" evidence="1">
    <location>
        <begin position="467"/>
        <end position="505"/>
    </location>
</feature>
<evidence type="ECO:0000313" key="4">
    <source>
        <dbReference type="Proteomes" id="UP001159363"/>
    </source>
</evidence>
<name>A0ABQ9GL37_9NEOP</name>
<keyword evidence="2" id="KW-1133">Transmembrane helix</keyword>
<protein>
    <submittedName>
        <fullName evidence="3">Uncharacterized protein</fullName>
    </submittedName>
</protein>
<feature type="transmembrane region" description="Helical" evidence="2">
    <location>
        <begin position="110"/>
        <end position="136"/>
    </location>
</feature>
<evidence type="ECO:0000256" key="2">
    <source>
        <dbReference type="SAM" id="Phobius"/>
    </source>
</evidence>
<gene>
    <name evidence="3" type="ORF">PR048_026350</name>
</gene>
<proteinExistence type="predicted"/>
<feature type="transmembrane region" description="Helical" evidence="2">
    <location>
        <begin position="142"/>
        <end position="166"/>
    </location>
</feature>
<feature type="transmembrane region" description="Helical" evidence="2">
    <location>
        <begin position="173"/>
        <end position="195"/>
    </location>
</feature>